<proteinExistence type="predicted"/>
<dbReference type="HOGENOM" id="CLU_1914650_0_0_3"/>
<dbReference type="AlphaFoldDB" id="A0A0F6RIZ4"/>
<protein>
    <submittedName>
        <fullName evidence="1">Uncharacterized protein</fullName>
    </submittedName>
</protein>
<gene>
    <name evidence="1" type="ORF">MYAER_0106</name>
</gene>
<dbReference type="EMBL" id="CP011304">
    <property type="protein sequence ID" value="AKE62470.1"/>
    <property type="molecule type" value="Genomic_DNA"/>
</dbReference>
<dbReference type="RefSeq" id="WP_046660527.1">
    <property type="nucleotide sequence ID" value="NZ_CP011304.1"/>
</dbReference>
<dbReference type="Proteomes" id="UP000034103">
    <property type="component" value="Chromosome"/>
</dbReference>
<organism evidence="1 2">
    <name type="scientific">Microcystis aeruginosa NIES-2549</name>
    <dbReference type="NCBI Taxonomy" id="1641812"/>
    <lineage>
        <taxon>Bacteria</taxon>
        <taxon>Bacillati</taxon>
        <taxon>Cyanobacteriota</taxon>
        <taxon>Cyanophyceae</taxon>
        <taxon>Oscillatoriophycideae</taxon>
        <taxon>Chroococcales</taxon>
        <taxon>Microcystaceae</taxon>
        <taxon>Microcystis</taxon>
    </lineage>
</organism>
<name>A0A0F6RIZ4_MICAE</name>
<reference evidence="1 2" key="1">
    <citation type="journal article" date="2015" name="Genome Announc.">
        <title>Complete Genome Sequence of Microcystis aeruginosa NIES-2549, a Bloom-Forming Cyanobacterium from Lake Kasumigaura, Japan.</title>
        <authorList>
            <person name="Yamaguchi H."/>
            <person name="Suzuki S."/>
            <person name="Tanabe Y."/>
            <person name="Osana Y."/>
            <person name="Shimura Y."/>
            <person name="Ishida K."/>
            <person name="Kawachi M."/>
        </authorList>
    </citation>
    <scope>NUCLEOTIDE SEQUENCE [LARGE SCALE GENOMIC DNA]</scope>
    <source>
        <strain evidence="1 2">NIES-2549</strain>
    </source>
</reference>
<dbReference type="GeneID" id="66705452"/>
<accession>A0A0F6RIZ4</accession>
<evidence type="ECO:0000313" key="1">
    <source>
        <dbReference type="EMBL" id="AKE62470.1"/>
    </source>
</evidence>
<evidence type="ECO:0000313" key="2">
    <source>
        <dbReference type="Proteomes" id="UP000034103"/>
    </source>
</evidence>
<dbReference type="PATRIC" id="fig|1641812.3.peg.110"/>
<sequence length="132" mass="15012">MVDSQNARWGHLGIYAKYLRAEMALYDEIMGMNEDIRLISDYCGISAQETQRAKDYAFGSGVSQHEFWPSIDMAKAWLRMARGQGTAIDRVFLEHEILESDLVINQGMNQPSAHEIAQAQYGWSVLLRQGNQ</sequence>